<dbReference type="KEGG" id="ota:OT_ostta15g01520"/>
<dbReference type="GeneID" id="9830884"/>
<dbReference type="RefSeq" id="XP_003083304.2">
    <property type="nucleotide sequence ID" value="XM_003083256.2"/>
</dbReference>
<evidence type="ECO:0000256" key="3">
    <source>
        <dbReference type="SAM" id="MobiDB-lite"/>
    </source>
</evidence>
<comment type="caution">
    <text evidence="6">The sequence shown here is derived from an EMBL/GenBank/DDBJ whole genome shotgun (WGS) entry which is preliminary data.</text>
</comment>
<name>A0A096PAL5_OSTTA</name>
<dbReference type="InterPro" id="IPR026847">
    <property type="entry name" value="VPS13"/>
</dbReference>
<evidence type="ECO:0000259" key="4">
    <source>
        <dbReference type="Pfam" id="PF12624"/>
    </source>
</evidence>
<feature type="region of interest" description="Disordered" evidence="3">
    <location>
        <begin position="1805"/>
        <end position="1835"/>
    </location>
</feature>
<dbReference type="PANTHER" id="PTHR16166">
    <property type="entry name" value="VACUOLAR PROTEIN SORTING-ASSOCIATED PROTEIN VPS13"/>
    <property type="match status" value="1"/>
</dbReference>
<dbReference type="STRING" id="70448.A0A096PAL5"/>
<dbReference type="Pfam" id="PF12624">
    <property type="entry name" value="VPS13_N"/>
    <property type="match status" value="1"/>
</dbReference>
<sequence>MFEKQLTDVLNARLGEFLEGVDPEDVRVGVLNGDVIVRRVRVRASALTKLLDEPSVRVRYGFVNELRLRIPWRKLGKEEVKVSFDGVYVLGEIDVSGERAYTEEAAREREERLGKKALQATRRAAEAAEAAWLKSHPMEKAESLEDDNRKGINWDIRKRQSGIALSSMSPSQNVVVEVSNVHVRVEATYGDKCVPCGIGFTLERMSLLTVGEDFRTVFQVAGFADRLRKAVKLEHIGLYADFDSPSVASGLPRGWNGMNDAFFVNQMSAAFGGSQFGPNSAALTVPKSYVFGPMHGTALYTRRGYEESNETALHDIRANISSIQLSVRSTQLKVFYGIFSKLRVSRVRYAYAHIRPHVGISGNSREWWLFALQGVQMYINKLHKRRGLDFKSSVETMVHANKVRQRYVPLYAHYLKGAPPPPECYASDSKQRNKHWPPRLKIGQYPDIDELEKHVPLQCIVTFRTLAHLEYRKSGGIAAAVLKERKRRLGRNAVVKTVVGLGKGGVKNTGMVLKAVTRPILGITCAVRKSDSKDLVVQQKKVRTITPETKENKWQDEFARTMSLSERSVALENNALTSAVEVSSLVDIANLIVIAVDDELSEMGTSIGVPVEREIFRIGIRQITLGQLSGPSKTEQRGSIRNLVVLSPEGTLMEMKSNVDSRSARDTDSSRTSLWDDTKCESNAVYVQMVKGDVETQEDLSLKLRVVNSRTIFMREPLDRVRQVAVRHQVTSSYILGSFIYQDVAMDRSYAGSIERQTNVAKIKPKIRLDARIGNPVLILAGEGVNILVDLGKTSIESMSPSSAGVDRSIANQHNAFSVHSSGVRIGFIDDDWKAMSSVDDNSESILLPLLTVPVSVTTILQSLNQELDSPNLALSSSVQSFDIDFSPMRVFKIRALKKSLSTPTSQINISTAELPARSVSETDVTLLQIRENGELAWVPAKISLRREYILDVKVADGLRSRVISFDIRESQGASKLRRDLCFDLSMHDYILTVGGALNSMEDVTRSLTSDDVVTLAFDITNGLAYEKINAYDRWYSVINGLARENIAVLVDSGKQAKVKKIQIRVNVGIEKLAVRLSCPLIAHPSEEEKKNSVASENDERALVSLCMTRLSCDVGLASTSKEIQIGAESFALRDDYSSDGLGRECLAVTSGFGSKKKALSVAVDILHGKDPNYCGLNKLVDVHLDEPVDLSVRRSTLLALIALRFRFRPPGFVPVRIMPEIAPRVMVAGELMKKINREIRLTVSSATATALYDHTRGEDIPVSVLSIGDAYWSTVIAPPTRETVVSVGCMKLATGKMASEKKWNVQPSSESSATLLVKNTVYDRGETADGADESLEFELGSLNIVATSELREVGTFFAFITAARPDHVVKWVHPCNRPREGFKNLKVRMSVKVDAPRIVMPLHAQAGATDDQVVFVLGDIEICRSFSSRKFDDCLTTFWQTTSLSVHGFEMAVVASDNQSSKITRNPIALRVCSQKRIDSGRAITNEVDEKNDMQVKSICLDISGRDFRSIHDALKTFKDARIRRNVQVKNPIDWGKVEPLKLKSQSDTLSLTSMQASVSLSGAQVSVYKYPMQQRPISTIKIIGVTLSALKNINGQSGMEMDVMVKMVGIDDDSPMAKEYQVQHIMYAGAPNAPLLRLILREDDNRRELNASLQHIEFILRPSVILDTVQTFAPRKFGGVFLASSILPKDVNCVNGRTLTLKEDLILSRSTRLLADDPHKSGGRYKLYGGGQVINFMDANGELIRCHSHGSRRKTMARIIIGHNATLYFENVVFKCTRSSLSRFIKLGPGARYELGPDVLFDESEEHDRQKDSDAERIEDQSSDRFSLDKARDNTGDRIKRKNKPILIEANVTCVHLVVGGDNARSNQINILFGLTSHIERDERLNMNIICELLRLRTKDTMTPPLLRPMGLTLQLESSGGISKCRGSLTPVELELSPHRIHILKRLCETLASSFAMALLIECGVYSCIWNGSTTSEKQHLRDLLMQTQDSSNTAFTIWRPVVPSGYGMLADVVKSERGAPENTVWLVRDSSAICALPERFERVEGSAQPCFWRPIAPKGFISLGLIATASENEEPSLDTVRCIRQELVTNIGKTSTRVDFTLLGDSTVSKLTLWKTNNAADGFVCTDKREWATSGRPVAYDIRSPTGFQVRVPVTSRRRDEHKQNKIDVLQSASCATVVDFKRIGIASSKNSTIGFWAPVPPTGYVSTGHCISKGDNPPLHTRVFAEDRDLFQPPDSFEQLIPPRKYGGSQRLCIWKPVPPHGFVSVGVIVTTEDEHPEFDTIACVRADLVSRITHGQLTKYNSFWVDDEHAASPTHFWITNSHTQNFISSELEDGSEVAPDIGFDVGYMRESSTASEQPTLMLKFDAPLIQVGMAFERVLHNQLFYLCKLEGIRTTCTRESKNLTLSTDASLSLMHKNRRNGHLEPIISPWHFSFLLDDAKNDIKTVSAASRTMKIQSKDECAFIISQAAIVDVLDVMRLLKLPNEEISKIALGTSYKAVQNNVIINSTGRSLWVQTPAGDVDEIPHGQDIAQSFKNEEVEARARRNLLQSKSSIRTRGRTDVIDEVDRVGDERLSIAHLIVDVLEIENEDVLKCLVHPRLTLKLWDEQLKKFRTEPLPLNTFTGSVKMRIPHPLHRMEKDSDYVHHYDIKVVAEVSYFGSNGEKLTVSGSVNIPAENLRGNQSEDDTGLWIRCDDGGDKAVQVRIRAHAVEGLTLSPIAEVAETASILRSPRAKKRTAHNTPALVVCRTNDLVKIWWTRGKQKSIKTLSAWHPRAPSHTELELRHPFFSERTEEDYKLVPFGTILVSGHNAPRSALMAVVLEYDSDQTPPTAYPIDFENIWTSDNKDVSFWKPIAPAGYAAIGNIVTKSIEKPSTECVVCVREALTDIATTPPGVEWKSSRGFRKIARGDFILIQNGDVGAGGWTFIKEELSRTNEGVIMATVPPLRKLNQNLCIPCLEDESALEIWFDTITLVERFRSELQAGESVLVVSFSPTGPFETLHLRLGTSHVVQHSTHDLVFDGTDGRLLSRTFVENETQSDLIARVRRLQHGLHVGTSSKLLDKSLEELDEVCLELFEAERYYPFKGWSTPKDAVVFNSRYTTRRNGRASHRFWPHLHPPKGYKFSGPWRLDTAGGLVDASGWAYGATWVTKWPPPPGSNKRKARSTRRRRWVRDIMKVKTIESFSHRTSIHTMRQDQMEEWSGDLAVNDKIILPPVSRNDHYGLLLRRVGEQEDLYKDDNPLQVGRLSEREGRAFKYSNGKDYFILLVQERDKAREGTFGHIPGIQLRIIAPVHIVSAVNCKSRITIFADGENVFADDVNVLEIRRVTSIDSSKKLEFHMVMFAEHHAFGHDRSVLLNVSPAGSPPNLQILWLDVKGYRHLTSPVLLDAKRTKLSGNEITDDDDAEQLLTVDYSNMLLITNASSLEIKTLTWFGVTSTILDKNEDYVNNPPGTTLPAMFLKSHVQQQGSTNAQEFVLGLCVDSTPVRVMVSARSKPVIMTVPTASGNKIALSVSVNIWRETSTFWPTLEVIVQPMLVAVNLTRVPLAIRASGMGYTTLTPSSHPTPFSLDIASAKDIDGVEAKLNDTSIQIADISSGEENLSWSSPLVNLVHYSGAFWAIPRSVEPSVDDIAHFRILPYADEDGDPVNFARPLIIQFSVERSEQGCFRIFFKGGDGASLKTAPIMVNNHLPKPLMLRQVKNHSLLEGNASLKRMSTRQLSKTLIPNDVGMGQSFALHAYASMSWGWSVPGVPMKFNKRQNSAQGESMVAFKRRKFLQLSMSADSSCIVEIDTSQSNFHGFIHLGELEYEPRGEQREIATILGEWRGETFSIFIVHKTIMFDNFSFTKEFMKQTKEVSALMKRKEQHLSVSLDACSLTIVDRVRHSFVELIRISIDHIKLARGSALFAGRSTYNHLIVGALQIDFSAPGAMYPVFVWHDPSIGNFLEVVATMSKGDTDYNIVHRFNLMSPREGIIVRGGEELIWAFWDFFTSLKAQLLLSDASNSQGAPGVVTSRPRKQRDEKLQIVSLCIDALTFVVTFHPDSNIRPKDADARVISLLALSSLQGLRLTLEKFQRSEENTVRSNLVNEFVKYIKLQMVAQTLSIMTSMQTLTNVSTGLDAAAKAVETGFGVLETKKMQKLPSSLVGTRVKTRKKLRNNVAGGVYIGLKRLSQGVFNGVIGLVVLPFKGAREGGIVGCGKGCGKGIANLVVKPVAGAISLAAKTVEGVANTARDVQAAAWELVHQEKVSQVKIRRLPIAVRSDGVIRPYNERDAFGVYIMRMSTVASGTGFLSRAPGLHDHFVSMHEIAGNLILVLTNNRAMAVSAPEMDGHLPKAKSVCEWYISWTDVSSIWIKDTTCVKLQLNVSNERGRDGSYVSRSSFSESLEEETMRFVIRALDAQVAFEIEASARRCWQLVIKDDQFNNE</sequence>
<evidence type="ECO:0000256" key="2">
    <source>
        <dbReference type="ARBA" id="ARBA00022448"/>
    </source>
</evidence>
<dbReference type="Pfam" id="PF25037">
    <property type="entry name" value="VPS13_C"/>
    <property type="match status" value="1"/>
</dbReference>
<dbReference type="PANTHER" id="PTHR16166:SF93">
    <property type="entry name" value="INTERMEMBRANE LIPID TRANSFER PROTEIN VPS13"/>
    <property type="match status" value="1"/>
</dbReference>
<dbReference type="InterPro" id="IPR056748">
    <property type="entry name" value="VPS13-like_C"/>
</dbReference>
<accession>A0A096PAL5</accession>
<reference evidence="6 7" key="2">
    <citation type="journal article" date="2014" name="BMC Genomics">
        <title>An improved genome of the model marine alga Ostreococcus tauri unfolds by assessing Illumina de novo assemblies.</title>
        <authorList>
            <person name="Blanc-Mathieu R."/>
            <person name="Verhelst B."/>
            <person name="Derelle E."/>
            <person name="Rombauts S."/>
            <person name="Bouget F.Y."/>
            <person name="Carre I."/>
            <person name="Chateau A."/>
            <person name="Eyre-Walker A."/>
            <person name="Grimsley N."/>
            <person name="Moreau H."/>
            <person name="Piegu B."/>
            <person name="Rivals E."/>
            <person name="Schackwitz W."/>
            <person name="Van de Peer Y."/>
            <person name="Piganeau G."/>
        </authorList>
    </citation>
    <scope>NUCLEOTIDE SEQUENCE [LARGE SCALE GENOMIC DNA]</scope>
    <source>
        <strain evidence="7">OTTH 0595 / CCAP 157/2 / RCC745</strain>
    </source>
</reference>
<organism evidence="6 7">
    <name type="scientific">Ostreococcus tauri</name>
    <name type="common">Marine green alga</name>
    <dbReference type="NCBI Taxonomy" id="70448"/>
    <lineage>
        <taxon>Eukaryota</taxon>
        <taxon>Viridiplantae</taxon>
        <taxon>Chlorophyta</taxon>
        <taxon>Mamiellophyceae</taxon>
        <taxon>Mamiellales</taxon>
        <taxon>Bathycoccaceae</taxon>
        <taxon>Ostreococcus</taxon>
    </lineage>
</organism>
<evidence type="ECO:0000313" key="6">
    <source>
        <dbReference type="EMBL" id="CEG01768.1"/>
    </source>
</evidence>
<evidence type="ECO:0000256" key="1">
    <source>
        <dbReference type="ARBA" id="ARBA00006545"/>
    </source>
</evidence>
<proteinExistence type="inferred from homology"/>
<comment type="similarity">
    <text evidence="1">Belongs to the VPS13 family.</text>
</comment>
<reference evidence="7" key="1">
    <citation type="journal article" date="2006" name="Proc. Natl. Acad. Sci. U.S.A.">
        <title>Genome analysis of the smallest free-living eukaryote Ostreococcus tauri unveils many unique features.</title>
        <authorList>
            <person name="Derelle E."/>
            <person name="Ferraz C."/>
            <person name="Rombauts S."/>
            <person name="Rouze P."/>
            <person name="Worden A.Z."/>
            <person name="Robbens S."/>
            <person name="Partensky F."/>
            <person name="Degroeve S."/>
            <person name="Echeynie S."/>
            <person name="Cooke R."/>
            <person name="Saeys Y."/>
            <person name="Wuyts J."/>
            <person name="Jabbari K."/>
            <person name="Bowler C."/>
            <person name="Panaud O."/>
            <person name="Piegu B."/>
            <person name="Ball S.G."/>
            <person name="Ral J.-P."/>
            <person name="Bouget F.-Y."/>
            <person name="Piganeau G."/>
            <person name="De Baets B."/>
            <person name="Picard A."/>
            <person name="Delseny M."/>
            <person name="Demaille J."/>
            <person name="Van de Peer Y."/>
            <person name="Moreau H."/>
        </authorList>
    </citation>
    <scope>NUCLEOTIDE SEQUENCE [LARGE SCALE GENOMIC DNA]</scope>
    <source>
        <strain evidence="7">OTTH 0595 / CCAP 157/2 / RCC745</strain>
    </source>
</reference>
<keyword evidence="7" id="KW-1185">Reference proteome</keyword>
<evidence type="ECO:0000313" key="7">
    <source>
        <dbReference type="Proteomes" id="UP000009170"/>
    </source>
</evidence>
<dbReference type="InParanoid" id="A0A096PAL5"/>
<dbReference type="Pfam" id="PF06101">
    <property type="entry name" value="Vps62"/>
    <property type="match status" value="3"/>
</dbReference>
<keyword evidence="2" id="KW-0813">Transport</keyword>
<feature type="compositionally biased region" description="Basic and acidic residues" evidence="3">
    <location>
        <begin position="1808"/>
        <end position="1835"/>
    </location>
</feature>
<dbReference type="InterPro" id="IPR009291">
    <property type="entry name" value="Vps62"/>
</dbReference>
<feature type="domain" description="Chorein N-terminal" evidence="4">
    <location>
        <begin position="1"/>
        <end position="594"/>
    </location>
</feature>
<dbReference type="Proteomes" id="UP000009170">
    <property type="component" value="Unassembled WGS sequence"/>
</dbReference>
<protein>
    <submittedName>
        <fullName evidence="6">Vacuolar protein sorting-associated protein 13A N-terminal domain</fullName>
    </submittedName>
</protein>
<dbReference type="GO" id="GO:0006623">
    <property type="term" value="P:protein targeting to vacuole"/>
    <property type="evidence" value="ECO:0007669"/>
    <property type="project" value="TreeGrafter"/>
</dbReference>
<dbReference type="OrthoDB" id="498984at2759"/>
<gene>
    <name evidence="6" type="ORF">OT_ostta15g01520</name>
</gene>
<evidence type="ECO:0000259" key="5">
    <source>
        <dbReference type="Pfam" id="PF25037"/>
    </source>
</evidence>
<dbReference type="EMBL" id="CAID01000015">
    <property type="protein sequence ID" value="CEG01768.1"/>
    <property type="molecule type" value="Genomic_DNA"/>
</dbReference>
<dbReference type="GO" id="GO:0045053">
    <property type="term" value="P:protein retention in Golgi apparatus"/>
    <property type="evidence" value="ECO:0007669"/>
    <property type="project" value="TreeGrafter"/>
</dbReference>
<dbReference type="InterPro" id="IPR026854">
    <property type="entry name" value="VPS13_N"/>
</dbReference>
<feature type="domain" description="Intermembrane lipid transfer protein VPS13-like C-terminal" evidence="5">
    <location>
        <begin position="4259"/>
        <end position="4370"/>
    </location>
</feature>